<name>A0A1M2VVS5_TRAPU</name>
<dbReference type="Proteomes" id="UP000184267">
    <property type="component" value="Unassembled WGS sequence"/>
</dbReference>
<dbReference type="AlphaFoldDB" id="A0A1M2VVS5"/>
<comment type="caution">
    <text evidence="1">The sequence shown here is derived from an EMBL/GenBank/DDBJ whole genome shotgun (WGS) entry which is preliminary data.</text>
</comment>
<keyword evidence="2" id="KW-1185">Reference proteome</keyword>
<sequence>MWHVQKDNGRHEPIGCVMTMKSSWHSNKYRSESEVHNLIPGRHPGLARFITGADVTYTRTRRRGGRISSPLTIHALRGAPLEQGVEPMILHRVVLQSRGKSLWEYDTDKQLLCGLLDALSERMMDVARPKAVPGYIDAWAGPEAEPVSEVFRHGRLKESLENAIVSLKNETPVDSRTIGMDRT</sequence>
<dbReference type="EMBL" id="MNAD01000587">
    <property type="protein sequence ID" value="OJT11709.1"/>
    <property type="molecule type" value="Genomic_DNA"/>
</dbReference>
<proteinExistence type="predicted"/>
<protein>
    <submittedName>
        <fullName evidence="1">Uncharacterized protein</fullName>
    </submittedName>
</protein>
<dbReference type="OrthoDB" id="3271139at2759"/>
<evidence type="ECO:0000313" key="2">
    <source>
        <dbReference type="Proteomes" id="UP000184267"/>
    </source>
</evidence>
<evidence type="ECO:0000313" key="1">
    <source>
        <dbReference type="EMBL" id="OJT11709.1"/>
    </source>
</evidence>
<gene>
    <name evidence="1" type="ORF">TRAPUB_11771</name>
</gene>
<reference evidence="1 2" key="1">
    <citation type="submission" date="2016-10" db="EMBL/GenBank/DDBJ databases">
        <title>Genome sequence of the basidiomycete white-rot fungus Trametes pubescens.</title>
        <authorList>
            <person name="Makela M.R."/>
            <person name="Granchi Z."/>
            <person name="Peng M."/>
            <person name="De Vries R.P."/>
            <person name="Grigoriev I."/>
            <person name="Riley R."/>
            <person name="Hilden K."/>
        </authorList>
    </citation>
    <scope>NUCLEOTIDE SEQUENCE [LARGE SCALE GENOMIC DNA]</scope>
    <source>
        <strain evidence="1 2">FBCC735</strain>
    </source>
</reference>
<accession>A0A1M2VVS5</accession>
<dbReference type="STRING" id="154538.A0A1M2VVS5"/>
<organism evidence="1 2">
    <name type="scientific">Trametes pubescens</name>
    <name type="common">White-rot fungus</name>
    <dbReference type="NCBI Taxonomy" id="154538"/>
    <lineage>
        <taxon>Eukaryota</taxon>
        <taxon>Fungi</taxon>
        <taxon>Dikarya</taxon>
        <taxon>Basidiomycota</taxon>
        <taxon>Agaricomycotina</taxon>
        <taxon>Agaricomycetes</taxon>
        <taxon>Polyporales</taxon>
        <taxon>Polyporaceae</taxon>
        <taxon>Trametes</taxon>
    </lineage>
</organism>